<dbReference type="InterPro" id="IPR016186">
    <property type="entry name" value="C-type_lectin-like/link_sf"/>
</dbReference>
<reference evidence="3 4" key="1">
    <citation type="journal article" date="2007" name="Nature">
        <title>The medaka draft genome and insights into vertebrate genome evolution.</title>
        <authorList>
            <person name="Kasahara M."/>
            <person name="Naruse K."/>
            <person name="Sasaki S."/>
            <person name="Nakatani Y."/>
            <person name="Qu W."/>
            <person name="Ahsan B."/>
            <person name="Yamada T."/>
            <person name="Nagayasu Y."/>
            <person name="Doi K."/>
            <person name="Kasai Y."/>
            <person name="Jindo T."/>
            <person name="Kobayashi D."/>
            <person name="Shimada A."/>
            <person name="Toyoda A."/>
            <person name="Kuroki Y."/>
            <person name="Fujiyama A."/>
            <person name="Sasaki T."/>
            <person name="Shimizu A."/>
            <person name="Asakawa S."/>
            <person name="Shimizu N."/>
            <person name="Hashimoto S."/>
            <person name="Yang J."/>
            <person name="Lee Y."/>
            <person name="Matsushima K."/>
            <person name="Sugano S."/>
            <person name="Sakaizumi M."/>
            <person name="Narita T."/>
            <person name="Ohishi K."/>
            <person name="Haga S."/>
            <person name="Ohta F."/>
            <person name="Nomoto H."/>
            <person name="Nogata K."/>
            <person name="Morishita T."/>
            <person name="Endo T."/>
            <person name="Shin-I T."/>
            <person name="Takeda H."/>
            <person name="Morishita S."/>
            <person name="Kohara Y."/>
        </authorList>
    </citation>
    <scope>NUCLEOTIDE SEQUENCE [LARGE SCALE GENOMIC DNA]</scope>
    <source>
        <strain evidence="3 4">Hd-rR</strain>
    </source>
</reference>
<dbReference type="PANTHER" id="PTHR45784">
    <property type="entry name" value="C-TYPE LECTIN DOMAIN FAMILY 20 MEMBER A-RELATED"/>
    <property type="match status" value="1"/>
</dbReference>
<dbReference type="Gene3D" id="3.10.100.10">
    <property type="entry name" value="Mannose-Binding Protein A, subunit A"/>
    <property type="match status" value="1"/>
</dbReference>
<keyword evidence="1" id="KW-0812">Transmembrane</keyword>
<dbReference type="GeneTree" id="ENSGT00940000175203"/>
<dbReference type="PROSITE" id="PS50041">
    <property type="entry name" value="C_TYPE_LECTIN_2"/>
    <property type="match status" value="1"/>
</dbReference>
<dbReference type="PANTHER" id="PTHR45784:SF3">
    <property type="entry name" value="C-TYPE LECTIN DOMAIN FAMILY 4 MEMBER K-LIKE-RELATED"/>
    <property type="match status" value="1"/>
</dbReference>
<dbReference type="Proteomes" id="UP000001038">
    <property type="component" value="Chromosome 18"/>
</dbReference>
<dbReference type="InterPro" id="IPR016187">
    <property type="entry name" value="CTDL_fold"/>
</dbReference>
<evidence type="ECO:0000259" key="2">
    <source>
        <dbReference type="PROSITE" id="PS50041"/>
    </source>
</evidence>
<reference evidence="3" key="3">
    <citation type="submission" date="2025-09" db="UniProtKB">
        <authorList>
            <consortium name="Ensembl"/>
        </authorList>
    </citation>
    <scope>IDENTIFICATION</scope>
    <source>
        <strain evidence="3">Hd-rR</strain>
    </source>
</reference>
<dbReference type="InterPro" id="IPR001304">
    <property type="entry name" value="C-type_lectin-like"/>
</dbReference>
<name>A0A3B3HIU8_ORYLA</name>
<feature type="domain" description="C-type lectin" evidence="2">
    <location>
        <begin position="32"/>
        <end position="114"/>
    </location>
</feature>
<organism evidence="3 4">
    <name type="scientific">Oryzias latipes</name>
    <name type="common">Japanese rice fish</name>
    <name type="synonym">Japanese killifish</name>
    <dbReference type="NCBI Taxonomy" id="8090"/>
    <lineage>
        <taxon>Eukaryota</taxon>
        <taxon>Metazoa</taxon>
        <taxon>Chordata</taxon>
        <taxon>Craniata</taxon>
        <taxon>Vertebrata</taxon>
        <taxon>Euteleostomi</taxon>
        <taxon>Actinopterygii</taxon>
        <taxon>Neopterygii</taxon>
        <taxon>Teleostei</taxon>
        <taxon>Neoteleostei</taxon>
        <taxon>Acanthomorphata</taxon>
        <taxon>Ovalentaria</taxon>
        <taxon>Atherinomorphae</taxon>
        <taxon>Beloniformes</taxon>
        <taxon>Adrianichthyidae</taxon>
        <taxon>Oryziinae</taxon>
        <taxon>Oryzias</taxon>
    </lineage>
</organism>
<evidence type="ECO:0000313" key="4">
    <source>
        <dbReference type="Proteomes" id="UP000001038"/>
    </source>
</evidence>
<dbReference type="InParanoid" id="A0A3B3HIU8"/>
<feature type="transmembrane region" description="Helical" evidence="1">
    <location>
        <begin position="6"/>
        <end position="29"/>
    </location>
</feature>
<sequence>LVLNVFVFFPIWIAFLTKIVFLLSSCLLIHQYHVFNQRLNWIEAQTYCRHKYTDQATIENSEEMDQLINTITGSYSNLWIGLYNEINWRWSDGFIGGFTREPYWTLFESSCSSLLSFTIHLFIFGEFQSDA</sequence>
<keyword evidence="1" id="KW-0472">Membrane</keyword>
<evidence type="ECO:0000256" key="1">
    <source>
        <dbReference type="SAM" id="Phobius"/>
    </source>
</evidence>
<reference evidence="3" key="2">
    <citation type="submission" date="2025-08" db="UniProtKB">
        <authorList>
            <consortium name="Ensembl"/>
        </authorList>
    </citation>
    <scope>IDENTIFICATION</scope>
    <source>
        <strain evidence="3">Hd-rR</strain>
    </source>
</reference>
<proteinExistence type="predicted"/>
<protein>
    <recommendedName>
        <fullName evidence="2">C-type lectin domain-containing protein</fullName>
    </recommendedName>
</protein>
<keyword evidence="1" id="KW-1133">Transmembrane helix</keyword>
<dbReference type="Ensembl" id="ENSORLT00000041854.1">
    <property type="protein sequence ID" value="ENSORLP00000031617.1"/>
    <property type="gene ID" value="ENSORLG00000025168.1"/>
</dbReference>
<evidence type="ECO:0000313" key="3">
    <source>
        <dbReference type="Ensembl" id="ENSORLP00000031617.1"/>
    </source>
</evidence>
<dbReference type="SUPFAM" id="SSF56436">
    <property type="entry name" value="C-type lectin-like"/>
    <property type="match status" value="1"/>
</dbReference>
<dbReference type="Pfam" id="PF00059">
    <property type="entry name" value="Lectin_C"/>
    <property type="match status" value="1"/>
</dbReference>
<dbReference type="AlphaFoldDB" id="A0A3B3HIU8"/>
<keyword evidence="4" id="KW-1185">Reference proteome</keyword>
<accession>A0A3B3HIU8</accession>